<feature type="transmembrane region" description="Helical" evidence="10">
    <location>
        <begin position="166"/>
        <end position="184"/>
    </location>
</feature>
<feature type="transmembrane region" description="Helical" evidence="10">
    <location>
        <begin position="215"/>
        <end position="240"/>
    </location>
</feature>
<dbReference type="GO" id="GO:0060326">
    <property type="term" value="P:cell chemotaxis"/>
    <property type="evidence" value="ECO:0007669"/>
    <property type="project" value="TreeGrafter"/>
</dbReference>
<keyword evidence="4 10" id="KW-1133">Transmembrane helix</keyword>
<evidence type="ECO:0000259" key="11">
    <source>
        <dbReference type="PROSITE" id="PS50262"/>
    </source>
</evidence>
<dbReference type="InterPro" id="IPR000276">
    <property type="entry name" value="GPCR_Rhodpsn"/>
</dbReference>
<feature type="transmembrane region" description="Helical" evidence="10">
    <location>
        <begin position="252"/>
        <end position="277"/>
    </location>
</feature>
<dbReference type="Proteomes" id="UP000752171">
    <property type="component" value="Unassembled WGS sequence"/>
</dbReference>
<dbReference type="AlphaFoldDB" id="A0A8T2M3X9"/>
<feature type="domain" description="G-protein coupled receptors family 1 profile" evidence="11">
    <location>
        <begin position="67"/>
        <end position="317"/>
    </location>
</feature>
<feature type="transmembrane region" description="Helical" evidence="10">
    <location>
        <begin position="54"/>
        <end position="76"/>
    </location>
</feature>
<keyword evidence="5" id="KW-0297">G-protein coupled receptor</keyword>
<dbReference type="PANTHER" id="PTHR10489">
    <property type="entry name" value="CELL ADHESION MOLECULE"/>
    <property type="match status" value="1"/>
</dbReference>
<dbReference type="InterPro" id="IPR017452">
    <property type="entry name" value="GPCR_Rhodpsn_7TM"/>
</dbReference>
<dbReference type="CDD" id="cd14984">
    <property type="entry name" value="7tmA_Chemokine_R"/>
    <property type="match status" value="1"/>
</dbReference>
<evidence type="ECO:0000256" key="7">
    <source>
        <dbReference type="ARBA" id="ARBA00023170"/>
    </source>
</evidence>
<dbReference type="Pfam" id="PF00001">
    <property type="entry name" value="7tm_1"/>
    <property type="match status" value="1"/>
</dbReference>
<dbReference type="Gene3D" id="1.20.1070.10">
    <property type="entry name" value="Rhodopsin 7-helix transmembrane proteins"/>
    <property type="match status" value="1"/>
</dbReference>
<dbReference type="PANTHER" id="PTHR10489:SF627">
    <property type="entry name" value="C-C CHEMOKINE RECEPTOR TYPE 8"/>
    <property type="match status" value="1"/>
</dbReference>
<feature type="region of interest" description="Disordered" evidence="9">
    <location>
        <begin position="336"/>
        <end position="364"/>
    </location>
</feature>
<evidence type="ECO:0000313" key="13">
    <source>
        <dbReference type="Proteomes" id="UP000752171"/>
    </source>
</evidence>
<feature type="transmembrane region" description="Helical" evidence="10">
    <location>
        <begin position="88"/>
        <end position="111"/>
    </location>
</feature>
<comment type="caution">
    <text evidence="12">The sequence shown here is derived from an EMBL/GenBank/DDBJ whole genome shotgun (WGS) entry which is preliminary data.</text>
</comment>
<dbReference type="PROSITE" id="PS50262">
    <property type="entry name" value="G_PROTEIN_RECEP_F1_2"/>
    <property type="match status" value="1"/>
</dbReference>
<sequence length="364" mass="41692">MMPPSNLTDWPKDSTGFYYEGSSTDYPYYYYPYYPDLPLPKPDDWLETAGTVTAVFYSLIIFISLTGNSFLLWVLVKHKGLESSANLLLLHLTISDLIFILTLVPWAVYHVEGWIFGEMACKVFSGTIFLGFYSYMMFLTCMTIHRYMAVVHALRTSLLDARRGRLYTHLTCTFVWVASASSSLPEVLYSETETGFMGVSCNLNMSKEVELIVNWLQILLFFLIPFLVITFCYARILMTIQSCQMRNREHTVWLILCIVVGFFICWAPYNVTIFLHSLSALWIPSMATFAWEKGLAYAYYVTHIMAYSHCCLNPLIQIFGGVKFRRYLLPSSGFSRMSERDRSHTFSSQGNPYQASAAGQMTGV</sequence>
<dbReference type="OrthoDB" id="10015690at2759"/>
<evidence type="ECO:0000256" key="6">
    <source>
        <dbReference type="ARBA" id="ARBA00023136"/>
    </source>
</evidence>
<evidence type="ECO:0000256" key="4">
    <source>
        <dbReference type="ARBA" id="ARBA00022989"/>
    </source>
</evidence>
<protein>
    <submittedName>
        <fullName evidence="12">Chemokine XC receptor 1-like isoform X1</fullName>
    </submittedName>
</protein>
<name>A0A8T2M3X9_ASTMX</name>
<dbReference type="EMBL" id="JAICCE010000004">
    <property type="protein sequence ID" value="KAG9278749.1"/>
    <property type="molecule type" value="Genomic_DNA"/>
</dbReference>
<evidence type="ECO:0000256" key="5">
    <source>
        <dbReference type="ARBA" id="ARBA00023040"/>
    </source>
</evidence>
<dbReference type="PRINTS" id="PR00237">
    <property type="entry name" value="GPCRRHODOPSN"/>
</dbReference>
<evidence type="ECO:0000256" key="3">
    <source>
        <dbReference type="ARBA" id="ARBA00022692"/>
    </source>
</evidence>
<dbReference type="GO" id="GO:0016493">
    <property type="term" value="F:C-C chemokine receptor activity"/>
    <property type="evidence" value="ECO:0007669"/>
    <property type="project" value="TreeGrafter"/>
</dbReference>
<proteinExistence type="predicted"/>
<keyword evidence="8" id="KW-0807">Transducer</keyword>
<accession>A0A8T2M3X9</accession>
<keyword evidence="2" id="KW-1003">Cell membrane</keyword>
<gene>
    <name evidence="12" type="primary">CCR8</name>
    <name evidence="12" type="ORF">AMEX_G6668</name>
</gene>
<keyword evidence="7 12" id="KW-0675">Receptor</keyword>
<evidence type="ECO:0000256" key="9">
    <source>
        <dbReference type="SAM" id="MobiDB-lite"/>
    </source>
</evidence>
<dbReference type="GO" id="GO:0007204">
    <property type="term" value="P:positive regulation of cytosolic calcium ion concentration"/>
    <property type="evidence" value="ECO:0007669"/>
    <property type="project" value="TreeGrafter"/>
</dbReference>
<evidence type="ECO:0000256" key="10">
    <source>
        <dbReference type="SAM" id="Phobius"/>
    </source>
</evidence>
<dbReference type="InterPro" id="IPR000355">
    <property type="entry name" value="Chemokine_rcpt"/>
</dbReference>
<keyword evidence="6 10" id="KW-0472">Membrane</keyword>
<evidence type="ECO:0000256" key="1">
    <source>
        <dbReference type="ARBA" id="ARBA00004651"/>
    </source>
</evidence>
<comment type="subcellular location">
    <subcellularLocation>
        <location evidence="1">Cell membrane</location>
        <topology evidence="1">Multi-pass membrane protein</topology>
    </subcellularLocation>
</comment>
<evidence type="ECO:0000256" key="2">
    <source>
        <dbReference type="ARBA" id="ARBA00022475"/>
    </source>
</evidence>
<dbReference type="PRINTS" id="PR00657">
    <property type="entry name" value="CCCHEMOKINER"/>
</dbReference>
<dbReference type="GO" id="GO:0019722">
    <property type="term" value="P:calcium-mediated signaling"/>
    <property type="evidence" value="ECO:0007669"/>
    <property type="project" value="TreeGrafter"/>
</dbReference>
<evidence type="ECO:0000256" key="8">
    <source>
        <dbReference type="ARBA" id="ARBA00023224"/>
    </source>
</evidence>
<feature type="compositionally biased region" description="Polar residues" evidence="9">
    <location>
        <begin position="345"/>
        <end position="364"/>
    </location>
</feature>
<evidence type="ECO:0000313" key="12">
    <source>
        <dbReference type="EMBL" id="KAG9278749.1"/>
    </source>
</evidence>
<keyword evidence="3 10" id="KW-0812">Transmembrane</keyword>
<feature type="transmembrane region" description="Helical" evidence="10">
    <location>
        <begin position="123"/>
        <end position="145"/>
    </location>
</feature>
<reference evidence="12 13" key="1">
    <citation type="submission" date="2021-07" db="EMBL/GenBank/DDBJ databases">
        <authorList>
            <person name="Imarazene B."/>
            <person name="Zahm M."/>
            <person name="Klopp C."/>
            <person name="Cabau C."/>
            <person name="Beille S."/>
            <person name="Jouanno E."/>
            <person name="Castinel A."/>
            <person name="Lluch J."/>
            <person name="Gil L."/>
            <person name="Kuchtly C."/>
            <person name="Lopez Roques C."/>
            <person name="Donnadieu C."/>
            <person name="Parrinello H."/>
            <person name="Journot L."/>
            <person name="Du K."/>
            <person name="Schartl M."/>
            <person name="Retaux S."/>
            <person name="Guiguen Y."/>
        </authorList>
    </citation>
    <scope>NUCLEOTIDE SEQUENCE [LARGE SCALE GENOMIC DNA]</scope>
    <source>
        <strain evidence="12">Pach_M1</strain>
        <tissue evidence="12">Testis</tissue>
    </source>
</reference>
<dbReference type="GO" id="GO:0019957">
    <property type="term" value="F:C-C chemokine binding"/>
    <property type="evidence" value="ECO:0007669"/>
    <property type="project" value="TreeGrafter"/>
</dbReference>
<dbReference type="GO" id="GO:0009897">
    <property type="term" value="C:external side of plasma membrane"/>
    <property type="evidence" value="ECO:0007669"/>
    <property type="project" value="TreeGrafter"/>
</dbReference>
<dbReference type="SUPFAM" id="SSF81321">
    <property type="entry name" value="Family A G protein-coupled receptor-like"/>
    <property type="match status" value="1"/>
</dbReference>
<organism evidence="12 13">
    <name type="scientific">Astyanax mexicanus</name>
    <name type="common">Blind cave fish</name>
    <name type="synonym">Astyanax fasciatus mexicanus</name>
    <dbReference type="NCBI Taxonomy" id="7994"/>
    <lineage>
        <taxon>Eukaryota</taxon>
        <taxon>Metazoa</taxon>
        <taxon>Chordata</taxon>
        <taxon>Craniata</taxon>
        <taxon>Vertebrata</taxon>
        <taxon>Euteleostomi</taxon>
        <taxon>Actinopterygii</taxon>
        <taxon>Neopterygii</taxon>
        <taxon>Teleostei</taxon>
        <taxon>Ostariophysi</taxon>
        <taxon>Characiformes</taxon>
        <taxon>Characoidei</taxon>
        <taxon>Acestrorhamphidae</taxon>
        <taxon>Acestrorhamphinae</taxon>
        <taxon>Astyanax</taxon>
    </lineage>
</organism>
<dbReference type="GO" id="GO:0006955">
    <property type="term" value="P:immune response"/>
    <property type="evidence" value="ECO:0007669"/>
    <property type="project" value="TreeGrafter"/>
</dbReference>
<dbReference type="InterPro" id="IPR050119">
    <property type="entry name" value="CCR1-9-like"/>
</dbReference>
<feature type="transmembrane region" description="Helical" evidence="10">
    <location>
        <begin position="297"/>
        <end position="316"/>
    </location>
</feature>